<evidence type="ECO:0000256" key="1">
    <source>
        <dbReference type="SAM" id="MobiDB-lite"/>
    </source>
</evidence>
<keyword evidence="2" id="KW-0472">Membrane</keyword>
<gene>
    <name evidence="4" type="ORF">QFW96_25215</name>
</gene>
<dbReference type="Proteomes" id="UP001237595">
    <property type="component" value="Unassembled WGS sequence"/>
</dbReference>
<keyword evidence="2" id="KW-0812">Transmembrane</keyword>
<accession>A0ABT6PVA6</accession>
<dbReference type="RefSeq" id="WP_281458210.1">
    <property type="nucleotide sequence ID" value="NZ_JASAOF010000023.1"/>
</dbReference>
<sequence>MRSCPTCGAQVARDDDFCGTCGTYLGWEADTGQAPPPPSEAPTRRIPVAEPEQPEAVQPAEPVAPRPEPTAQIEEPEPDGPPCPSCGTANPPGRRFCRRCAHRLQPDDAPAPRAQSRRLSNHDRHKSWRRLVILATVILLVVAAVLLYPLGEAAVQDVLDKTSDAAPVAPAGVTASDAVPGHPATGLTDVRTDVYWGAPGPGAWAEFTFDHPVRLVQMLVHLGPSSKPDRFAKQARPSHIDVELTRADGETRTIPVALTDQPQPDPIKLRTSDVVRARIVIRDAVDLTGNRHIAMSLVEFFTRS</sequence>
<keyword evidence="5" id="KW-1185">Reference proteome</keyword>
<dbReference type="Pfam" id="PF24463">
    <property type="entry name" value="DUF7577"/>
    <property type="match status" value="1"/>
</dbReference>
<evidence type="ECO:0000259" key="3">
    <source>
        <dbReference type="Pfam" id="PF24463"/>
    </source>
</evidence>
<keyword evidence="2" id="KW-1133">Transmembrane helix</keyword>
<feature type="transmembrane region" description="Helical" evidence="2">
    <location>
        <begin position="131"/>
        <end position="151"/>
    </location>
</feature>
<reference evidence="4 5" key="1">
    <citation type="submission" date="2023-04" db="EMBL/GenBank/DDBJ databases">
        <title>Draft genome sequence of Saccharopolyspora sp. TS4A08 isolated from sweet potato rhizospheric soil.</title>
        <authorList>
            <person name="Suksaard P."/>
            <person name="Duangmal K."/>
        </authorList>
    </citation>
    <scope>NUCLEOTIDE SEQUENCE [LARGE SCALE GENOMIC DNA]</scope>
    <source>
        <strain evidence="4 5">TS4A08</strain>
    </source>
</reference>
<dbReference type="NCBIfam" id="NF047619">
    <property type="entry name" value="NADase_discoid"/>
    <property type="match status" value="1"/>
</dbReference>
<evidence type="ECO:0000256" key="2">
    <source>
        <dbReference type="SAM" id="Phobius"/>
    </source>
</evidence>
<organism evidence="4 5">
    <name type="scientific">Saccharopolyspora ipomoeae</name>
    <dbReference type="NCBI Taxonomy" id="3042027"/>
    <lineage>
        <taxon>Bacteria</taxon>
        <taxon>Bacillati</taxon>
        <taxon>Actinomycetota</taxon>
        <taxon>Actinomycetes</taxon>
        <taxon>Pseudonocardiales</taxon>
        <taxon>Pseudonocardiaceae</taxon>
        <taxon>Saccharopolyspora</taxon>
    </lineage>
</organism>
<protein>
    <recommendedName>
        <fullName evidence="3">DUF7577 domain-containing protein</fullName>
    </recommendedName>
</protein>
<feature type="region of interest" description="Disordered" evidence="1">
    <location>
        <begin position="25"/>
        <end position="87"/>
    </location>
</feature>
<dbReference type="InterPro" id="IPR055999">
    <property type="entry name" value="DUF7577"/>
</dbReference>
<proteinExistence type="predicted"/>
<evidence type="ECO:0000313" key="4">
    <source>
        <dbReference type="EMBL" id="MDI2031948.1"/>
    </source>
</evidence>
<feature type="domain" description="DUF7577" evidence="3">
    <location>
        <begin position="82"/>
        <end position="105"/>
    </location>
</feature>
<evidence type="ECO:0000313" key="5">
    <source>
        <dbReference type="Proteomes" id="UP001237595"/>
    </source>
</evidence>
<feature type="compositionally biased region" description="Low complexity" evidence="1">
    <location>
        <begin position="48"/>
        <end position="61"/>
    </location>
</feature>
<dbReference type="InterPro" id="IPR057561">
    <property type="entry name" value="NADase_transloc"/>
</dbReference>
<dbReference type="EMBL" id="JASAOF010000023">
    <property type="protein sequence ID" value="MDI2031948.1"/>
    <property type="molecule type" value="Genomic_DNA"/>
</dbReference>
<name>A0ABT6PVA6_9PSEU</name>
<comment type="caution">
    <text evidence="4">The sequence shown here is derived from an EMBL/GenBank/DDBJ whole genome shotgun (WGS) entry which is preliminary data.</text>
</comment>